<dbReference type="Gene3D" id="3.10.180.10">
    <property type="entry name" value="2,3-Dihydroxybiphenyl 1,2-Dioxygenase, domain 1"/>
    <property type="match status" value="1"/>
</dbReference>
<organism evidence="1 2">
    <name type="scientific">Haloechinothrix aidingensis</name>
    <dbReference type="NCBI Taxonomy" id="2752311"/>
    <lineage>
        <taxon>Bacteria</taxon>
        <taxon>Bacillati</taxon>
        <taxon>Actinomycetota</taxon>
        <taxon>Actinomycetes</taxon>
        <taxon>Pseudonocardiales</taxon>
        <taxon>Pseudonocardiaceae</taxon>
        <taxon>Haloechinothrix</taxon>
    </lineage>
</organism>
<keyword evidence="2" id="KW-1185">Reference proteome</keyword>
<dbReference type="Proteomes" id="UP000582974">
    <property type="component" value="Unassembled WGS sequence"/>
</dbReference>
<gene>
    <name evidence="1" type="ORF">H0B56_13510</name>
</gene>
<reference evidence="1 2" key="1">
    <citation type="submission" date="2020-07" db="EMBL/GenBank/DDBJ databases">
        <title>Genome of Haloechinothrix sp.</title>
        <authorList>
            <person name="Tang S.-K."/>
            <person name="Yang L."/>
            <person name="Zhu W.-Y."/>
        </authorList>
    </citation>
    <scope>NUCLEOTIDE SEQUENCE [LARGE SCALE GENOMIC DNA]</scope>
    <source>
        <strain evidence="1 2">YIM 98757</strain>
    </source>
</reference>
<proteinExistence type="predicted"/>
<dbReference type="RefSeq" id="WP_180893376.1">
    <property type="nucleotide sequence ID" value="NZ_JACCKD010000004.1"/>
</dbReference>
<protein>
    <submittedName>
        <fullName evidence="1">Bleomycin resistance protein</fullName>
    </submittedName>
</protein>
<dbReference type="EMBL" id="JACCKD010000004">
    <property type="protein sequence ID" value="MBA0126563.1"/>
    <property type="molecule type" value="Genomic_DNA"/>
</dbReference>
<dbReference type="SUPFAM" id="SSF54593">
    <property type="entry name" value="Glyoxalase/Bleomycin resistance protein/Dihydroxybiphenyl dioxygenase"/>
    <property type="match status" value="1"/>
</dbReference>
<accession>A0A838ABE6</accession>
<comment type="caution">
    <text evidence="1">The sequence shown here is derived from an EMBL/GenBank/DDBJ whole genome shotgun (WGS) entry which is preliminary data.</text>
</comment>
<evidence type="ECO:0000313" key="1">
    <source>
        <dbReference type="EMBL" id="MBA0126563.1"/>
    </source>
</evidence>
<evidence type="ECO:0000313" key="2">
    <source>
        <dbReference type="Proteomes" id="UP000582974"/>
    </source>
</evidence>
<dbReference type="InterPro" id="IPR029068">
    <property type="entry name" value="Glyas_Bleomycin-R_OHBP_Dase"/>
</dbReference>
<name>A0A838ABE6_9PSEU</name>
<sequence>MNASRMNPILPVSDLPHVVAVLTSILGRRATFVDGERWAQFDLGGGRLALAAGGAAEDGPALAVKVSRLDATVARLRADGYRVGDTGRGPHERSATVTVDGATGWSVVLYEPLEP</sequence>
<dbReference type="AlphaFoldDB" id="A0A838ABE6"/>